<keyword evidence="3" id="KW-1185">Reference proteome</keyword>
<organism evidence="2 3">
    <name type="scientific">Xylona heveae (strain CBS 132557 / TC161)</name>
    <dbReference type="NCBI Taxonomy" id="1328760"/>
    <lineage>
        <taxon>Eukaryota</taxon>
        <taxon>Fungi</taxon>
        <taxon>Dikarya</taxon>
        <taxon>Ascomycota</taxon>
        <taxon>Pezizomycotina</taxon>
        <taxon>Xylonomycetes</taxon>
        <taxon>Xylonales</taxon>
        <taxon>Xylonaceae</taxon>
        <taxon>Xylona</taxon>
    </lineage>
</organism>
<feature type="compositionally biased region" description="Acidic residues" evidence="1">
    <location>
        <begin position="44"/>
        <end position="53"/>
    </location>
</feature>
<dbReference type="EMBL" id="KV407458">
    <property type="protein sequence ID" value="KZF22883.1"/>
    <property type="molecule type" value="Genomic_DNA"/>
</dbReference>
<feature type="region of interest" description="Disordered" evidence="1">
    <location>
        <begin position="256"/>
        <end position="276"/>
    </location>
</feature>
<evidence type="ECO:0000313" key="3">
    <source>
        <dbReference type="Proteomes" id="UP000076632"/>
    </source>
</evidence>
<dbReference type="AlphaFoldDB" id="A0A161W025"/>
<feature type="compositionally biased region" description="Polar residues" evidence="1">
    <location>
        <begin position="99"/>
        <end position="111"/>
    </location>
</feature>
<accession>A0A161W025</accession>
<dbReference type="Proteomes" id="UP000076632">
    <property type="component" value="Unassembled WGS sequence"/>
</dbReference>
<feature type="compositionally biased region" description="Polar residues" evidence="1">
    <location>
        <begin position="59"/>
        <end position="92"/>
    </location>
</feature>
<dbReference type="RefSeq" id="XP_018188438.1">
    <property type="nucleotide sequence ID" value="XM_018332612.1"/>
</dbReference>
<sequence>MDTNSYQAPDLASVLRTLAQYAPPVPNTSEAALNHNVSANTEATGDDDYEPIEDPGSFSAPQAFSASHWTPSTNLITAPTTTTDGAPQSYYQNGHGATGRTTGTSTPQHSATPIPGPTPTPSAVDPSTITDWSTALKCVMKTVARSEAIQVRVRKMIQVQHDHEKQWFEGRKALLEKQSARAEGKKKLDAVLLSVGGIVPTSSTVSTPEDDAAEIKRYDIKVHRAATEMVKAMTTELEHLGIPFFGTKSHLIVARSSADGHTPTSSGPGPGQGQGQLQLQQALTATELNKLQRRMLELLEDMCKE</sequence>
<reference evidence="2 3" key="1">
    <citation type="journal article" date="2016" name="Fungal Biol.">
        <title>The genome of Xylona heveae provides a window into fungal endophytism.</title>
        <authorList>
            <person name="Gazis R."/>
            <person name="Kuo A."/>
            <person name="Riley R."/>
            <person name="LaButti K."/>
            <person name="Lipzen A."/>
            <person name="Lin J."/>
            <person name="Amirebrahimi M."/>
            <person name="Hesse C.N."/>
            <person name="Spatafora J.W."/>
            <person name="Henrissat B."/>
            <person name="Hainaut M."/>
            <person name="Grigoriev I.V."/>
            <person name="Hibbett D.S."/>
        </authorList>
    </citation>
    <scope>NUCLEOTIDE SEQUENCE [LARGE SCALE GENOMIC DNA]</scope>
    <source>
        <strain evidence="2 3">TC161</strain>
    </source>
</reference>
<name>A0A161W025_XYLHT</name>
<gene>
    <name evidence="2" type="ORF">L228DRAFT_247292</name>
</gene>
<protein>
    <submittedName>
        <fullName evidence="2">Uncharacterized protein</fullName>
    </submittedName>
</protein>
<proteinExistence type="predicted"/>
<feature type="region of interest" description="Disordered" evidence="1">
    <location>
        <begin position="40"/>
        <end position="128"/>
    </location>
</feature>
<dbReference type="InterPro" id="IPR018858">
    <property type="entry name" value="DUF2458"/>
</dbReference>
<dbReference type="GeneID" id="28897749"/>
<evidence type="ECO:0000313" key="2">
    <source>
        <dbReference type="EMBL" id="KZF22883.1"/>
    </source>
</evidence>
<dbReference type="OMA" id="QWFDARE"/>
<evidence type="ECO:0000256" key="1">
    <source>
        <dbReference type="SAM" id="MobiDB-lite"/>
    </source>
</evidence>
<dbReference type="Pfam" id="PF10454">
    <property type="entry name" value="DUF2458"/>
    <property type="match status" value="1"/>
</dbReference>
<dbReference type="OrthoDB" id="5363415at2759"/>
<dbReference type="InParanoid" id="A0A161W025"/>